<name>A0A2P2IS54_RHIMU</name>
<organism evidence="1">
    <name type="scientific">Rhizophora mucronata</name>
    <name type="common">Asiatic mangrove</name>
    <dbReference type="NCBI Taxonomy" id="61149"/>
    <lineage>
        <taxon>Eukaryota</taxon>
        <taxon>Viridiplantae</taxon>
        <taxon>Streptophyta</taxon>
        <taxon>Embryophyta</taxon>
        <taxon>Tracheophyta</taxon>
        <taxon>Spermatophyta</taxon>
        <taxon>Magnoliopsida</taxon>
        <taxon>eudicotyledons</taxon>
        <taxon>Gunneridae</taxon>
        <taxon>Pentapetalae</taxon>
        <taxon>rosids</taxon>
        <taxon>fabids</taxon>
        <taxon>Malpighiales</taxon>
        <taxon>Rhizophoraceae</taxon>
        <taxon>Rhizophora</taxon>
    </lineage>
</organism>
<dbReference type="EMBL" id="GGEC01003571">
    <property type="protein sequence ID" value="MBW84054.1"/>
    <property type="molecule type" value="Transcribed_RNA"/>
</dbReference>
<evidence type="ECO:0000313" key="1">
    <source>
        <dbReference type="EMBL" id="MBW84054.1"/>
    </source>
</evidence>
<proteinExistence type="predicted"/>
<sequence length="25" mass="2661">MTNSSLSIIIHGRQIVASLLSFMAA</sequence>
<accession>A0A2P2IS54</accession>
<dbReference type="AlphaFoldDB" id="A0A2P2IS54"/>
<protein>
    <submittedName>
        <fullName evidence="1">Uncharacterized protein</fullName>
    </submittedName>
</protein>
<reference evidence="1" key="1">
    <citation type="submission" date="2018-02" db="EMBL/GenBank/DDBJ databases">
        <title>Rhizophora mucronata_Transcriptome.</title>
        <authorList>
            <person name="Meera S.P."/>
            <person name="Sreeshan A."/>
            <person name="Augustine A."/>
        </authorList>
    </citation>
    <scope>NUCLEOTIDE SEQUENCE</scope>
    <source>
        <tissue evidence="1">Leaf</tissue>
    </source>
</reference>